<proteinExistence type="predicted"/>
<comment type="caution">
    <text evidence="1">The sequence shown here is derived from an EMBL/GenBank/DDBJ whole genome shotgun (WGS) entry which is preliminary data.</text>
</comment>
<protein>
    <submittedName>
        <fullName evidence="1">Uncharacterized protein</fullName>
    </submittedName>
</protein>
<sequence length="124" mass="13342">MKKSKLCSLKSLEGATNSVPGFLFAIQDDERSQALATEFRLSGQASLGLLELNSTHTTPTKSLTKPPNPRLIYGGNRPPVRTYCSSPSPPPSLQLAFTPVALPATNKIQTSKVRSKSTELFGEP</sequence>
<dbReference type="Proteomes" id="UP001055811">
    <property type="component" value="Linkage Group LG09"/>
</dbReference>
<evidence type="ECO:0000313" key="2">
    <source>
        <dbReference type="Proteomes" id="UP001055811"/>
    </source>
</evidence>
<dbReference type="EMBL" id="CM042017">
    <property type="protein sequence ID" value="KAI3690522.1"/>
    <property type="molecule type" value="Genomic_DNA"/>
</dbReference>
<reference evidence="2" key="1">
    <citation type="journal article" date="2022" name="Mol. Ecol. Resour.">
        <title>The genomes of chicory, endive, great burdock and yacon provide insights into Asteraceae palaeo-polyploidization history and plant inulin production.</title>
        <authorList>
            <person name="Fan W."/>
            <person name="Wang S."/>
            <person name="Wang H."/>
            <person name="Wang A."/>
            <person name="Jiang F."/>
            <person name="Liu H."/>
            <person name="Zhao H."/>
            <person name="Xu D."/>
            <person name="Zhang Y."/>
        </authorList>
    </citation>
    <scope>NUCLEOTIDE SEQUENCE [LARGE SCALE GENOMIC DNA]</scope>
    <source>
        <strain evidence="2">cv. Punajuju</strain>
    </source>
</reference>
<evidence type="ECO:0000313" key="1">
    <source>
        <dbReference type="EMBL" id="KAI3690522.1"/>
    </source>
</evidence>
<keyword evidence="2" id="KW-1185">Reference proteome</keyword>
<accession>A0ACB8YZ04</accession>
<organism evidence="1 2">
    <name type="scientific">Cichorium intybus</name>
    <name type="common">Chicory</name>
    <dbReference type="NCBI Taxonomy" id="13427"/>
    <lineage>
        <taxon>Eukaryota</taxon>
        <taxon>Viridiplantae</taxon>
        <taxon>Streptophyta</taxon>
        <taxon>Embryophyta</taxon>
        <taxon>Tracheophyta</taxon>
        <taxon>Spermatophyta</taxon>
        <taxon>Magnoliopsida</taxon>
        <taxon>eudicotyledons</taxon>
        <taxon>Gunneridae</taxon>
        <taxon>Pentapetalae</taxon>
        <taxon>asterids</taxon>
        <taxon>campanulids</taxon>
        <taxon>Asterales</taxon>
        <taxon>Asteraceae</taxon>
        <taxon>Cichorioideae</taxon>
        <taxon>Cichorieae</taxon>
        <taxon>Cichoriinae</taxon>
        <taxon>Cichorium</taxon>
    </lineage>
</organism>
<reference evidence="1 2" key="2">
    <citation type="journal article" date="2022" name="Mol. Ecol. Resour.">
        <title>The genomes of chicory, endive, great burdock and yacon provide insights into Asteraceae paleo-polyploidization history and plant inulin production.</title>
        <authorList>
            <person name="Fan W."/>
            <person name="Wang S."/>
            <person name="Wang H."/>
            <person name="Wang A."/>
            <person name="Jiang F."/>
            <person name="Liu H."/>
            <person name="Zhao H."/>
            <person name="Xu D."/>
            <person name="Zhang Y."/>
        </authorList>
    </citation>
    <scope>NUCLEOTIDE SEQUENCE [LARGE SCALE GENOMIC DNA]</scope>
    <source>
        <strain evidence="2">cv. Punajuju</strain>
        <tissue evidence="1">Leaves</tissue>
    </source>
</reference>
<name>A0ACB8YZ04_CICIN</name>
<gene>
    <name evidence="1" type="ORF">L2E82_48591</name>
</gene>